<sequence length="144" mass="16519">MPQFIDVEDKIIGPITVRQFIIIMVGGFLVFLEFRLADFGLFILEGLITLFLIALFAFFKVNGMPFHFFFVNFIATLNKPKIRTWQKLVPEFELKGSLHQPVPVHTDNPVATKPSLYKSRLQELSLEVDTGGAYRAEDYEKSSF</sequence>
<keyword evidence="1" id="KW-1133">Transmembrane helix</keyword>
<dbReference type="EMBL" id="MHTF01000024">
    <property type="protein sequence ID" value="OHA56882.1"/>
    <property type="molecule type" value="Genomic_DNA"/>
</dbReference>
<reference evidence="2 3" key="1">
    <citation type="journal article" date="2016" name="Nat. Commun.">
        <title>Thousands of microbial genomes shed light on interconnected biogeochemical processes in an aquifer system.</title>
        <authorList>
            <person name="Anantharaman K."/>
            <person name="Brown C.T."/>
            <person name="Hug L.A."/>
            <person name="Sharon I."/>
            <person name="Castelle C.J."/>
            <person name="Probst A.J."/>
            <person name="Thomas B.C."/>
            <person name="Singh A."/>
            <person name="Wilkins M.J."/>
            <person name="Karaoz U."/>
            <person name="Brodie E.L."/>
            <person name="Williams K.H."/>
            <person name="Hubbard S.S."/>
            <person name="Banfield J.F."/>
        </authorList>
    </citation>
    <scope>NUCLEOTIDE SEQUENCE [LARGE SCALE GENOMIC DNA]</scope>
</reference>
<evidence type="ECO:0008006" key="4">
    <source>
        <dbReference type="Google" id="ProtNLM"/>
    </source>
</evidence>
<evidence type="ECO:0000313" key="2">
    <source>
        <dbReference type="EMBL" id="OHA56882.1"/>
    </source>
</evidence>
<dbReference type="AlphaFoldDB" id="A0A1G2QA87"/>
<evidence type="ECO:0000256" key="1">
    <source>
        <dbReference type="SAM" id="Phobius"/>
    </source>
</evidence>
<dbReference type="Proteomes" id="UP000176772">
    <property type="component" value="Unassembled WGS sequence"/>
</dbReference>
<keyword evidence="1" id="KW-0812">Transmembrane</keyword>
<accession>A0A1G2QA87</accession>
<proteinExistence type="predicted"/>
<keyword evidence="1" id="KW-0472">Membrane</keyword>
<name>A0A1G2QA87_9BACT</name>
<feature type="transmembrane region" description="Helical" evidence="1">
    <location>
        <begin position="12"/>
        <end position="32"/>
    </location>
</feature>
<dbReference type="Pfam" id="PF12666">
    <property type="entry name" value="PrgI"/>
    <property type="match status" value="1"/>
</dbReference>
<feature type="transmembrane region" description="Helical" evidence="1">
    <location>
        <begin position="39"/>
        <end position="59"/>
    </location>
</feature>
<comment type="caution">
    <text evidence="2">The sequence shown here is derived from an EMBL/GenBank/DDBJ whole genome shotgun (WGS) entry which is preliminary data.</text>
</comment>
<organism evidence="2 3">
    <name type="scientific">Candidatus Veblenbacteria bacterium RIFOXYD1_FULL_43_11</name>
    <dbReference type="NCBI Taxonomy" id="1802429"/>
    <lineage>
        <taxon>Bacteria</taxon>
        <taxon>Candidatus Vebleniibacteriota</taxon>
    </lineage>
</organism>
<evidence type="ECO:0000313" key="3">
    <source>
        <dbReference type="Proteomes" id="UP000176772"/>
    </source>
</evidence>
<gene>
    <name evidence="2" type="ORF">A2588_03590</name>
</gene>
<protein>
    <recommendedName>
        <fullName evidence="4">PrgI family protein</fullName>
    </recommendedName>
</protein>
<dbReference type="InterPro" id="IPR024414">
    <property type="entry name" value="Uncharacterised_PrgI"/>
</dbReference>